<dbReference type="GO" id="GO:0008483">
    <property type="term" value="F:transaminase activity"/>
    <property type="evidence" value="ECO:0007669"/>
    <property type="project" value="UniProtKB-KW"/>
</dbReference>
<dbReference type="Gene3D" id="3.90.1150.10">
    <property type="entry name" value="Aspartate Aminotransferase, domain 1"/>
    <property type="match status" value="1"/>
</dbReference>
<accession>A0A8J6TE94</accession>
<evidence type="ECO:0000313" key="4">
    <source>
        <dbReference type="Proteomes" id="UP000614469"/>
    </source>
</evidence>
<dbReference type="SUPFAM" id="SSF53383">
    <property type="entry name" value="PLP-dependent transferases"/>
    <property type="match status" value="1"/>
</dbReference>
<reference evidence="3 4" key="1">
    <citation type="submission" date="2020-08" db="EMBL/GenBank/DDBJ databases">
        <title>Bridging the membrane lipid divide: bacteria of the FCB group superphylum have the potential to synthesize archaeal ether lipids.</title>
        <authorList>
            <person name="Villanueva L."/>
            <person name="Von Meijenfeldt F.A.B."/>
            <person name="Westbye A.B."/>
            <person name="Yadav S."/>
            <person name="Hopmans E.C."/>
            <person name="Dutilh B.E."/>
            <person name="Sinninghe Damste J.S."/>
        </authorList>
    </citation>
    <scope>NUCLEOTIDE SEQUENCE [LARGE SCALE GENOMIC DNA]</scope>
    <source>
        <strain evidence="3">NIOZ-UU36</strain>
    </source>
</reference>
<dbReference type="PANTHER" id="PTHR43092">
    <property type="entry name" value="L-CYSTEINE DESULFHYDRASE"/>
    <property type="match status" value="1"/>
</dbReference>
<keyword evidence="3" id="KW-0032">Aminotransferase</keyword>
<dbReference type="Proteomes" id="UP000614469">
    <property type="component" value="Unassembled WGS sequence"/>
</dbReference>
<evidence type="ECO:0000313" key="3">
    <source>
        <dbReference type="EMBL" id="MBC8334871.1"/>
    </source>
</evidence>
<dbReference type="InterPro" id="IPR015424">
    <property type="entry name" value="PyrdxlP-dep_Trfase"/>
</dbReference>
<keyword evidence="1" id="KW-0663">Pyridoxal phosphate</keyword>
<dbReference type="Gene3D" id="3.40.640.10">
    <property type="entry name" value="Type I PLP-dependent aspartate aminotransferase-like (Major domain)"/>
    <property type="match status" value="1"/>
</dbReference>
<organism evidence="3 4">
    <name type="scientific">Candidatus Desulfolinea nitratireducens</name>
    <dbReference type="NCBI Taxonomy" id="2841698"/>
    <lineage>
        <taxon>Bacteria</taxon>
        <taxon>Bacillati</taxon>
        <taxon>Chloroflexota</taxon>
        <taxon>Anaerolineae</taxon>
        <taxon>Anaerolineales</taxon>
        <taxon>Anaerolineales incertae sedis</taxon>
        <taxon>Candidatus Desulfolinea</taxon>
    </lineage>
</organism>
<dbReference type="EMBL" id="JACNJN010000082">
    <property type="protein sequence ID" value="MBC8334871.1"/>
    <property type="molecule type" value="Genomic_DNA"/>
</dbReference>
<comment type="caution">
    <text evidence="3">The sequence shown here is derived from an EMBL/GenBank/DDBJ whole genome shotgun (WGS) entry which is preliminary data.</text>
</comment>
<protein>
    <submittedName>
        <fullName evidence="3">Aminotransferase class V-fold PLP-dependent enzyme</fullName>
    </submittedName>
</protein>
<dbReference type="InterPro" id="IPR000192">
    <property type="entry name" value="Aminotrans_V_dom"/>
</dbReference>
<gene>
    <name evidence="3" type="ORF">H8E29_06385</name>
</gene>
<keyword evidence="3" id="KW-0808">Transferase</keyword>
<dbReference type="AlphaFoldDB" id="A0A8J6TE94"/>
<feature type="domain" description="Aminotransferase class V" evidence="2">
    <location>
        <begin position="24"/>
        <end position="374"/>
    </location>
</feature>
<evidence type="ECO:0000259" key="2">
    <source>
        <dbReference type="Pfam" id="PF00266"/>
    </source>
</evidence>
<name>A0A8J6TE94_9CHLR</name>
<dbReference type="PANTHER" id="PTHR43092:SF2">
    <property type="entry name" value="HERCYNYLCYSTEINE SULFOXIDE LYASE"/>
    <property type="match status" value="1"/>
</dbReference>
<proteinExistence type="predicted"/>
<dbReference type="Pfam" id="PF00266">
    <property type="entry name" value="Aminotran_5"/>
    <property type="match status" value="1"/>
</dbReference>
<sequence length="387" mass="44023">MSLKTQFLLDPNVIFLNHGSFGATPQPVFESYKHWQYRLEKQPVKFIGREIHSYLKNARQKLGEYLHIQPDDLVFIPNATFGVNILARSIKLKEGDEILTSDHEYGACENAWIFSCRKTGASLVRQPISLPITSFAQIVEQFWQGVTPRTKVIYISHITSPTALCMPVSEICKRARAAGIITIIDGAHAPGQMNIDLEDLGADFYVGNCHKWMLGAKGAGFLYASKEMQKIVEPLVVSWGWGDNSPYTTGSDFLDNLEWWGTKDPAAYLSIPAAIHFQEEHDWPSVRRECNQILRETLRRISELTGIPPIYPDANGYYYQMATAPLPAIDNLIEFKTQLYAQYQVEVPCLEWNEDPYIRISIQAYNSLEDINILLDALEQMLPNYQL</sequence>
<evidence type="ECO:0000256" key="1">
    <source>
        <dbReference type="ARBA" id="ARBA00022898"/>
    </source>
</evidence>
<dbReference type="InterPro" id="IPR015422">
    <property type="entry name" value="PyrdxlP-dep_Trfase_small"/>
</dbReference>
<dbReference type="InterPro" id="IPR015421">
    <property type="entry name" value="PyrdxlP-dep_Trfase_major"/>
</dbReference>